<organism evidence="1 2">
    <name type="scientific">Panagrolaimus sp. JU765</name>
    <dbReference type="NCBI Taxonomy" id="591449"/>
    <lineage>
        <taxon>Eukaryota</taxon>
        <taxon>Metazoa</taxon>
        <taxon>Ecdysozoa</taxon>
        <taxon>Nematoda</taxon>
        <taxon>Chromadorea</taxon>
        <taxon>Rhabditida</taxon>
        <taxon>Tylenchina</taxon>
        <taxon>Panagrolaimomorpha</taxon>
        <taxon>Panagrolaimoidea</taxon>
        <taxon>Panagrolaimidae</taxon>
        <taxon>Panagrolaimus</taxon>
    </lineage>
</organism>
<dbReference type="Proteomes" id="UP000887576">
    <property type="component" value="Unplaced"/>
</dbReference>
<evidence type="ECO:0000313" key="1">
    <source>
        <dbReference type="Proteomes" id="UP000887576"/>
    </source>
</evidence>
<evidence type="ECO:0000313" key="2">
    <source>
        <dbReference type="WBParaSite" id="JU765_v2.g11089.t1"/>
    </source>
</evidence>
<proteinExistence type="predicted"/>
<protein>
    <submittedName>
        <fullName evidence="2">Glycosyltransferase</fullName>
    </submittedName>
</protein>
<name>A0AC34PY90_9BILA</name>
<sequence length="381" mass="45109">MYFMCYRRMSLIGLCILIFVINANPIRLLLWDDTAGSSSDDIQCRNFKASDFKFSKGLKNDRIAIIIAVLNQKDYNDYTPAVNSVKCYAQLLGYHLELINMTDNPRVEKYCNHSDIFFKRHCATADFMEQNKERFDYILFLDADIGVINPCHLIQDYIDDDKKVELTFYDRYYNDEIMAGSYLARNSDYSRNFLRFWADYYYRLPKSFHGTDNGAIHQVFMEQHFKTKKLKYHCYDLWQKSKHFVDLFTFQKCTRVLLGKGSYYCNGRVKIIRKGTWGWSRDGWLTHTMMGPDDFMFHGWKVSKLGIEWLWPFKNETFNPDVCTSGSSFKSFAIKKRFIKNNELIMQILFEKKKAVEKKYISKLITLKKICSNELPPPCNK</sequence>
<dbReference type="WBParaSite" id="JU765_v2.g11089.t1">
    <property type="protein sequence ID" value="JU765_v2.g11089.t1"/>
    <property type="gene ID" value="JU765_v2.g11089"/>
</dbReference>
<accession>A0AC34PY90</accession>
<reference evidence="2" key="1">
    <citation type="submission" date="2022-11" db="UniProtKB">
        <authorList>
            <consortium name="WormBaseParasite"/>
        </authorList>
    </citation>
    <scope>IDENTIFICATION</scope>
</reference>